<dbReference type="InterPro" id="IPR046681">
    <property type="entry name" value="DUF6551"/>
</dbReference>
<dbReference type="AlphaFoldDB" id="A0A414ASY5"/>
<accession>A0A414ASY5</accession>
<name>A0A414ASY5_9FIRM</name>
<dbReference type="EMBL" id="QSHZ01000020">
    <property type="protein sequence ID" value="RHC54617.1"/>
    <property type="molecule type" value="Genomic_DNA"/>
</dbReference>
<comment type="caution">
    <text evidence="1">The sequence shown here is derived from an EMBL/GenBank/DDBJ whole genome shotgun (WGS) entry which is preliminary data.</text>
</comment>
<dbReference type="Pfam" id="PF20188">
    <property type="entry name" value="DUF6551"/>
    <property type="match status" value="1"/>
</dbReference>
<sequence>MKKNKNGLIVPDSTEALPCKILHAKLDCQKTPKETDVRELASNWEDKLCDPIHVSYRDGQYGIVEGQKRKLAKMMIDSDGTLVCHIYRGLTQEEEYQLFSQLNNGKRTYGSNEDYEARSKFDPKWKYVIECVAQAGFSIVYSGGAREKTFGCAATLEEIYDGMGDIDFIEMIKLLANVCEGTKFSLQATFFKGFAKFYSIYKTSIIDKEFKKMFIDKSTKKIIKKAFINVSEKAKTYTQTKNVGVKTAFGILMLYNEYCSKKNRLSFGAFDSLDK</sequence>
<evidence type="ECO:0000313" key="2">
    <source>
        <dbReference type="Proteomes" id="UP000283975"/>
    </source>
</evidence>
<evidence type="ECO:0000313" key="1">
    <source>
        <dbReference type="EMBL" id="RHC54617.1"/>
    </source>
</evidence>
<protein>
    <recommendedName>
        <fullName evidence="3">ParB N-terminal domain-containing protein</fullName>
    </recommendedName>
</protein>
<proteinExistence type="predicted"/>
<reference evidence="1 2" key="1">
    <citation type="submission" date="2018-08" db="EMBL/GenBank/DDBJ databases">
        <title>A genome reference for cultivated species of the human gut microbiota.</title>
        <authorList>
            <person name="Zou Y."/>
            <person name="Xue W."/>
            <person name="Luo G."/>
        </authorList>
    </citation>
    <scope>NUCLEOTIDE SEQUENCE [LARGE SCALE GENOMIC DNA]</scope>
    <source>
        <strain evidence="1 2">AM35-14</strain>
    </source>
</reference>
<gene>
    <name evidence="1" type="ORF">DW839_18115</name>
</gene>
<dbReference type="RefSeq" id="WP_002572405.1">
    <property type="nucleotide sequence ID" value="NZ_CBCSIM010000025.1"/>
</dbReference>
<organism evidence="1 2">
    <name type="scientific">Enterocloster bolteae</name>
    <dbReference type="NCBI Taxonomy" id="208479"/>
    <lineage>
        <taxon>Bacteria</taxon>
        <taxon>Bacillati</taxon>
        <taxon>Bacillota</taxon>
        <taxon>Clostridia</taxon>
        <taxon>Lachnospirales</taxon>
        <taxon>Lachnospiraceae</taxon>
        <taxon>Enterocloster</taxon>
    </lineage>
</organism>
<dbReference type="Proteomes" id="UP000283975">
    <property type="component" value="Unassembled WGS sequence"/>
</dbReference>
<evidence type="ECO:0008006" key="3">
    <source>
        <dbReference type="Google" id="ProtNLM"/>
    </source>
</evidence>